<keyword evidence="6 9" id="KW-0418">Kinase</keyword>
<dbReference type="PANTHER" id="PTHR43442:SF3">
    <property type="entry name" value="GLUCONOKINASE-RELATED"/>
    <property type="match status" value="1"/>
</dbReference>
<dbReference type="Gene3D" id="3.40.50.300">
    <property type="entry name" value="P-loop containing nucleotide triphosphate hydrolases"/>
    <property type="match status" value="1"/>
</dbReference>
<evidence type="ECO:0000256" key="1">
    <source>
        <dbReference type="ARBA" id="ARBA00004761"/>
    </source>
</evidence>
<evidence type="ECO:0000256" key="8">
    <source>
        <dbReference type="ARBA" id="ARBA00048090"/>
    </source>
</evidence>
<dbReference type="Pfam" id="PF01202">
    <property type="entry name" value="SKI"/>
    <property type="match status" value="1"/>
</dbReference>
<dbReference type="EC" id="2.7.1.12" evidence="3 9"/>
<dbReference type="Proteomes" id="UP001521931">
    <property type="component" value="Unassembled WGS sequence"/>
</dbReference>
<evidence type="ECO:0000256" key="2">
    <source>
        <dbReference type="ARBA" id="ARBA00008420"/>
    </source>
</evidence>
<keyword evidence="7 9" id="KW-0067">ATP-binding</keyword>
<proteinExistence type="inferred from homology"/>
<keyword evidence="5 9" id="KW-0547">Nucleotide-binding</keyword>
<dbReference type="InterPro" id="IPR006001">
    <property type="entry name" value="Therm_gnt_kin"/>
</dbReference>
<dbReference type="EMBL" id="JAKRCV010000049">
    <property type="protein sequence ID" value="MCG7322899.1"/>
    <property type="molecule type" value="Genomic_DNA"/>
</dbReference>
<dbReference type="NCBIfam" id="TIGR01313">
    <property type="entry name" value="therm_gnt_kin"/>
    <property type="match status" value="1"/>
</dbReference>
<evidence type="ECO:0000256" key="9">
    <source>
        <dbReference type="RuleBase" id="RU363066"/>
    </source>
</evidence>
<evidence type="ECO:0000256" key="6">
    <source>
        <dbReference type="ARBA" id="ARBA00022777"/>
    </source>
</evidence>
<evidence type="ECO:0000256" key="4">
    <source>
        <dbReference type="ARBA" id="ARBA00022679"/>
    </source>
</evidence>
<organism evidence="10 11">
    <name type="scientific">Arsenicicoccus bolidensis</name>
    <dbReference type="NCBI Taxonomy" id="229480"/>
    <lineage>
        <taxon>Bacteria</taxon>
        <taxon>Bacillati</taxon>
        <taxon>Actinomycetota</taxon>
        <taxon>Actinomycetes</taxon>
        <taxon>Micrococcales</taxon>
        <taxon>Intrasporangiaceae</taxon>
        <taxon>Arsenicicoccus</taxon>
    </lineage>
</organism>
<name>A0ABS9Q547_9MICO</name>
<evidence type="ECO:0000313" key="11">
    <source>
        <dbReference type="Proteomes" id="UP001521931"/>
    </source>
</evidence>
<evidence type="ECO:0000256" key="3">
    <source>
        <dbReference type="ARBA" id="ARBA00012054"/>
    </source>
</evidence>
<comment type="pathway">
    <text evidence="1">Carbohydrate acid metabolism.</text>
</comment>
<accession>A0ABS9Q547</accession>
<reference evidence="10 11" key="1">
    <citation type="submission" date="2022-02" db="EMBL/GenBank/DDBJ databases">
        <title>Uncovering new skin microbiome diversity through culturing and metagenomics.</title>
        <authorList>
            <person name="Conlan S."/>
            <person name="Deming C."/>
            <person name="Nisc Comparative Sequencing Program N."/>
            <person name="Segre J.A."/>
        </authorList>
    </citation>
    <scope>NUCLEOTIDE SEQUENCE [LARGE SCALE GENOMIC DNA]</scope>
    <source>
        <strain evidence="10 11">ACRQZ</strain>
    </source>
</reference>
<dbReference type="PANTHER" id="PTHR43442">
    <property type="entry name" value="GLUCONOKINASE-RELATED"/>
    <property type="match status" value="1"/>
</dbReference>
<evidence type="ECO:0000313" key="10">
    <source>
        <dbReference type="EMBL" id="MCG7322899.1"/>
    </source>
</evidence>
<dbReference type="CDD" id="cd02021">
    <property type="entry name" value="GntK"/>
    <property type="match status" value="1"/>
</dbReference>
<keyword evidence="11" id="KW-1185">Reference proteome</keyword>
<dbReference type="RefSeq" id="WP_051274095.1">
    <property type="nucleotide sequence ID" value="NZ_JAKRCV010000049.1"/>
</dbReference>
<dbReference type="InterPro" id="IPR027417">
    <property type="entry name" value="P-loop_NTPase"/>
</dbReference>
<gene>
    <name evidence="10" type="ORF">MHL29_13530</name>
</gene>
<dbReference type="SUPFAM" id="SSF52540">
    <property type="entry name" value="P-loop containing nucleoside triphosphate hydrolases"/>
    <property type="match status" value="1"/>
</dbReference>
<evidence type="ECO:0000256" key="7">
    <source>
        <dbReference type="ARBA" id="ARBA00022840"/>
    </source>
</evidence>
<comment type="caution">
    <text evidence="10">The sequence shown here is derived from an EMBL/GenBank/DDBJ whole genome shotgun (WGS) entry which is preliminary data.</text>
</comment>
<dbReference type="InterPro" id="IPR031322">
    <property type="entry name" value="Shikimate/glucono_kinase"/>
</dbReference>
<evidence type="ECO:0000256" key="5">
    <source>
        <dbReference type="ARBA" id="ARBA00022741"/>
    </source>
</evidence>
<keyword evidence="4 9" id="KW-0808">Transferase</keyword>
<sequence>MSSSDIGTDGARTRAPRVVVMGVTGCGKTTAGAALAQRLRVPFADADDFHPEANVTKMAAGIPLDDDDRSPWLFRLATWLRDHEETGAVIGCSALKVKYRDILRSGAPELTFLHLHGDREVVAARVAGRPGHFMPASLVDSQYDTLEPLREGEAGVAIDFALPVDVIIDDYVRAFPAQALPGDPVVPAAS</sequence>
<protein>
    <recommendedName>
        <fullName evidence="3 9">Gluconokinase</fullName>
        <ecNumber evidence="3 9">2.7.1.12</ecNumber>
    </recommendedName>
</protein>
<comment type="catalytic activity">
    <reaction evidence="8 9">
        <text>D-gluconate + ATP = 6-phospho-D-gluconate + ADP + H(+)</text>
        <dbReference type="Rhea" id="RHEA:19433"/>
        <dbReference type="ChEBI" id="CHEBI:15378"/>
        <dbReference type="ChEBI" id="CHEBI:18391"/>
        <dbReference type="ChEBI" id="CHEBI:30616"/>
        <dbReference type="ChEBI" id="CHEBI:58759"/>
        <dbReference type="ChEBI" id="CHEBI:456216"/>
        <dbReference type="EC" id="2.7.1.12"/>
    </reaction>
</comment>
<comment type="similarity">
    <text evidence="2 9">Belongs to the gluconokinase GntK/GntV family.</text>
</comment>